<dbReference type="OMA" id="IITSMAM"/>
<dbReference type="SUPFAM" id="SSF140383">
    <property type="entry name" value="BSD domain-like"/>
    <property type="match status" value="1"/>
</dbReference>
<organism evidence="3">
    <name type="scientific">Setaria italica</name>
    <name type="common">Foxtail millet</name>
    <name type="synonym">Panicum italicum</name>
    <dbReference type="NCBI Taxonomy" id="4555"/>
    <lineage>
        <taxon>Eukaryota</taxon>
        <taxon>Viridiplantae</taxon>
        <taxon>Streptophyta</taxon>
        <taxon>Embryophyta</taxon>
        <taxon>Tracheophyta</taxon>
        <taxon>Spermatophyta</taxon>
        <taxon>Magnoliopsida</taxon>
        <taxon>Liliopsida</taxon>
        <taxon>Poales</taxon>
        <taxon>Poaceae</taxon>
        <taxon>PACMAD clade</taxon>
        <taxon>Panicoideae</taxon>
        <taxon>Panicodae</taxon>
        <taxon>Paniceae</taxon>
        <taxon>Cenchrinae</taxon>
        <taxon>Setaria</taxon>
    </lineage>
</organism>
<dbReference type="Gramene" id="KQL12912">
    <property type="protein sequence ID" value="KQL12912"/>
    <property type="gene ID" value="SETIT_023431mg"/>
</dbReference>
<dbReference type="Gene3D" id="1.10.3970.10">
    <property type="entry name" value="BSD domain"/>
    <property type="match status" value="1"/>
</dbReference>
<proteinExistence type="predicted"/>
<sequence length="174" mass="19296">MAFSAFSWPFRRRGSGSGGGGGASKPVAAAAEECEELGVTPQLLDFLRTLSPDAFKAAALQLQGGYAEATAGDLTSWQERHAVLVLSKAKELAKIRYDLCPRHMKDKQFWRIYFLLAKSYISPYELRAIQKEKIRRMETGNGKSKEVITVEVEMQESKGSRGSQPSEFDLESQS</sequence>
<dbReference type="InterPro" id="IPR035925">
    <property type="entry name" value="BSD_dom_sf"/>
</dbReference>
<reference evidence="3" key="2">
    <citation type="submission" date="2015-07" db="EMBL/GenBank/DDBJ databases">
        <authorList>
            <person name="Noorani M."/>
        </authorList>
    </citation>
    <scope>NUCLEOTIDE SEQUENCE</scope>
    <source>
        <strain evidence="3">Yugu1</strain>
    </source>
</reference>
<dbReference type="Pfam" id="PF03909">
    <property type="entry name" value="BSD"/>
    <property type="match status" value="1"/>
</dbReference>
<dbReference type="EMBL" id="CM003530">
    <property type="protein sequence ID" value="RCV15029.1"/>
    <property type="molecule type" value="Genomic_DNA"/>
</dbReference>
<keyword evidence="5" id="KW-1185">Reference proteome</keyword>
<feature type="compositionally biased region" description="Polar residues" evidence="1">
    <location>
        <begin position="160"/>
        <end position="174"/>
    </location>
</feature>
<accession>K3ZA60</accession>
<dbReference type="eggNOG" id="ENOG502S1I1">
    <property type="taxonomic scope" value="Eukaryota"/>
</dbReference>
<dbReference type="PANTHER" id="PTHR31923">
    <property type="entry name" value="BSD DOMAIN-CONTAINING PROTEIN"/>
    <property type="match status" value="1"/>
</dbReference>
<reference evidence="3 5" key="1">
    <citation type="journal article" date="2012" name="Nat. Biotechnol.">
        <title>Reference genome sequence of the model plant Setaria.</title>
        <authorList>
            <person name="Bennetzen J.L."/>
            <person name="Schmutz J."/>
            <person name="Wang H."/>
            <person name="Percifield R."/>
            <person name="Hawkins J."/>
            <person name="Pontaroli A.C."/>
            <person name="Estep M."/>
            <person name="Feng L."/>
            <person name="Vaughn J.N."/>
            <person name="Grimwood J."/>
            <person name="Jenkins J."/>
            <person name="Barry K."/>
            <person name="Lindquist E."/>
            <person name="Hellsten U."/>
            <person name="Deshpande S."/>
            <person name="Wang X."/>
            <person name="Wu X."/>
            <person name="Mitros T."/>
            <person name="Triplett J."/>
            <person name="Yang X."/>
            <person name="Ye C.Y."/>
            <person name="Mauro-Herrera M."/>
            <person name="Wang L."/>
            <person name="Li P."/>
            <person name="Sharma M."/>
            <person name="Sharma R."/>
            <person name="Ronald P.C."/>
            <person name="Panaud O."/>
            <person name="Kellogg E.A."/>
            <person name="Brutnell T.P."/>
            <person name="Doust A.N."/>
            <person name="Tuskan G.A."/>
            <person name="Rokhsar D."/>
            <person name="Devos K.M."/>
        </authorList>
    </citation>
    <scope>NUCLEOTIDE SEQUENCE [LARGE SCALE GENOMIC DNA]</scope>
    <source>
        <strain evidence="5">cv. Yugu1</strain>
        <strain evidence="3">Yugu1</strain>
    </source>
</reference>
<dbReference type="EnsemblPlants" id="KQL12912">
    <property type="protein sequence ID" value="KQL12912"/>
    <property type="gene ID" value="SETIT_023431mg"/>
</dbReference>
<dbReference type="RefSeq" id="XP_004960180.1">
    <property type="nucleotide sequence ID" value="XM_004960123.3"/>
</dbReference>
<dbReference type="SMART" id="SM00751">
    <property type="entry name" value="BSD"/>
    <property type="match status" value="1"/>
</dbReference>
<dbReference type="OrthoDB" id="47923at2759"/>
<evidence type="ECO:0000313" key="4">
    <source>
        <dbReference type="EnsemblPlants" id="KQL12912"/>
    </source>
</evidence>
<evidence type="ECO:0000313" key="5">
    <source>
        <dbReference type="Proteomes" id="UP000004995"/>
    </source>
</evidence>
<dbReference type="Proteomes" id="UP000004995">
    <property type="component" value="Unassembled WGS sequence"/>
</dbReference>
<protein>
    <recommendedName>
        <fullName evidence="2">BSD domain-containing protein</fullName>
    </recommendedName>
</protein>
<reference evidence="4" key="3">
    <citation type="submission" date="2018-08" db="UniProtKB">
        <authorList>
            <consortium name="EnsemblPlants"/>
        </authorList>
    </citation>
    <scope>IDENTIFICATION</scope>
    <source>
        <strain evidence="4">Yugu1</strain>
    </source>
</reference>
<gene>
    <name evidence="4" type="primary">LOC101775083</name>
    <name evidence="3" type="ORF">SETIT_3G026300v2</name>
</gene>
<dbReference type="GeneID" id="101775083"/>
<dbReference type="InterPro" id="IPR005607">
    <property type="entry name" value="BSD_dom"/>
</dbReference>
<feature type="region of interest" description="Disordered" evidence="1">
    <location>
        <begin position="153"/>
        <end position="174"/>
    </location>
</feature>
<dbReference type="HOGENOM" id="CLU_100094_0_0_1"/>
<evidence type="ECO:0000256" key="1">
    <source>
        <dbReference type="SAM" id="MobiDB-lite"/>
    </source>
</evidence>
<dbReference type="EMBL" id="AGNK02001406">
    <property type="status" value="NOT_ANNOTATED_CDS"/>
    <property type="molecule type" value="Genomic_DNA"/>
</dbReference>
<dbReference type="PANTHER" id="PTHR31923:SF3">
    <property type="entry name" value="BSD DOMAIN-CONTAINING PROTEIN"/>
    <property type="match status" value="1"/>
</dbReference>
<name>K3ZA60_SETIT</name>
<dbReference type="AlphaFoldDB" id="K3ZA60"/>
<dbReference type="PROSITE" id="PS50858">
    <property type="entry name" value="BSD"/>
    <property type="match status" value="1"/>
</dbReference>
<feature type="domain" description="BSD" evidence="2">
    <location>
        <begin position="78"/>
        <end position="121"/>
    </location>
</feature>
<evidence type="ECO:0000313" key="3">
    <source>
        <dbReference type="EMBL" id="RCV15029.1"/>
    </source>
</evidence>
<evidence type="ECO:0000259" key="2">
    <source>
        <dbReference type="PROSITE" id="PS50858"/>
    </source>
</evidence>
<dbReference type="KEGG" id="sita:101775083"/>